<dbReference type="PRINTS" id="PR00821">
    <property type="entry name" value="TAGLIPASE"/>
</dbReference>
<dbReference type="OrthoDB" id="8183961at2759"/>
<dbReference type="InterPro" id="IPR029058">
    <property type="entry name" value="AB_hydrolase_fold"/>
</dbReference>
<dbReference type="GO" id="GO:0016298">
    <property type="term" value="F:lipase activity"/>
    <property type="evidence" value="ECO:0007669"/>
    <property type="project" value="InterPro"/>
</dbReference>
<sequence>MVDCITHRHAPSIKDVNFYLYTLHNKNDPEEIKDLHINNSKNFNNSFITKILIHGYTQSYKSEFFIKMKDVYVSTGILNVIMVNWENLSSTSCYPIAADYTGFVGQLTGYLVERLVPEKVHIIGFSLGAHVGGFAGQMQSKKVIRITGLDPAGPLFLNNPRNKRLDRNDAQNVDVIHTSIAGDPDKIGHADFYVNGGRIQPSCSPADVPCNHRRSLELYLESITSNVGFKATKCDSLSDFENDKCANNNFTPMGEPWLSRGALRGAFYVKTNSTSPYALQEK</sequence>
<evidence type="ECO:0000256" key="1">
    <source>
        <dbReference type="ARBA" id="ARBA00004613"/>
    </source>
</evidence>
<evidence type="ECO:0000256" key="2">
    <source>
        <dbReference type="ARBA" id="ARBA00010701"/>
    </source>
</evidence>
<comment type="subcellular location">
    <subcellularLocation>
        <location evidence="1">Secreted</location>
    </subcellularLocation>
</comment>
<dbReference type="InterPro" id="IPR013818">
    <property type="entry name" value="Lipase"/>
</dbReference>
<dbReference type="InterPro" id="IPR000734">
    <property type="entry name" value="TAG_lipase"/>
</dbReference>
<dbReference type="Proteomes" id="UP000801492">
    <property type="component" value="Unassembled WGS sequence"/>
</dbReference>
<dbReference type="GO" id="GO:0016042">
    <property type="term" value="P:lipid catabolic process"/>
    <property type="evidence" value="ECO:0007669"/>
    <property type="project" value="TreeGrafter"/>
</dbReference>
<evidence type="ECO:0000313" key="7">
    <source>
        <dbReference type="Proteomes" id="UP000801492"/>
    </source>
</evidence>
<reference evidence="6" key="1">
    <citation type="submission" date="2019-08" db="EMBL/GenBank/DDBJ databases">
        <title>The genome of the North American firefly Photinus pyralis.</title>
        <authorList>
            <consortium name="Photinus pyralis genome working group"/>
            <person name="Fallon T.R."/>
            <person name="Sander Lower S.E."/>
            <person name="Weng J.-K."/>
        </authorList>
    </citation>
    <scope>NUCLEOTIDE SEQUENCE</scope>
    <source>
        <strain evidence="6">TRF0915ILg1</strain>
        <tissue evidence="6">Whole body</tissue>
    </source>
</reference>
<dbReference type="Gene3D" id="3.40.50.1820">
    <property type="entry name" value="alpha/beta hydrolase"/>
    <property type="match status" value="1"/>
</dbReference>
<name>A0A8K0DL82_IGNLU</name>
<proteinExistence type="inferred from homology"/>
<protein>
    <recommendedName>
        <fullName evidence="5">Lipase domain-containing protein</fullName>
    </recommendedName>
</protein>
<dbReference type="PANTHER" id="PTHR11610:SF173">
    <property type="entry name" value="LIPASE DOMAIN-CONTAINING PROTEIN-RELATED"/>
    <property type="match status" value="1"/>
</dbReference>
<dbReference type="AlphaFoldDB" id="A0A8K0DL82"/>
<evidence type="ECO:0000313" key="6">
    <source>
        <dbReference type="EMBL" id="KAF2902470.1"/>
    </source>
</evidence>
<dbReference type="InterPro" id="IPR033906">
    <property type="entry name" value="Lipase_N"/>
</dbReference>
<dbReference type="Pfam" id="PF00151">
    <property type="entry name" value="Lipase"/>
    <property type="match status" value="1"/>
</dbReference>
<dbReference type="CDD" id="cd00707">
    <property type="entry name" value="Pancreat_lipase_like"/>
    <property type="match status" value="1"/>
</dbReference>
<evidence type="ECO:0000259" key="5">
    <source>
        <dbReference type="Pfam" id="PF00151"/>
    </source>
</evidence>
<dbReference type="PANTHER" id="PTHR11610">
    <property type="entry name" value="LIPASE"/>
    <property type="match status" value="1"/>
</dbReference>
<dbReference type="GO" id="GO:0005615">
    <property type="term" value="C:extracellular space"/>
    <property type="evidence" value="ECO:0007669"/>
    <property type="project" value="TreeGrafter"/>
</dbReference>
<gene>
    <name evidence="6" type="ORF">ILUMI_03723</name>
</gene>
<keyword evidence="7" id="KW-1185">Reference proteome</keyword>
<keyword evidence="3" id="KW-0964">Secreted</keyword>
<evidence type="ECO:0000256" key="4">
    <source>
        <dbReference type="RuleBase" id="RU004262"/>
    </source>
</evidence>
<comment type="caution">
    <text evidence="6">The sequence shown here is derived from an EMBL/GenBank/DDBJ whole genome shotgun (WGS) entry which is preliminary data.</text>
</comment>
<evidence type="ECO:0000256" key="3">
    <source>
        <dbReference type="ARBA" id="ARBA00022525"/>
    </source>
</evidence>
<dbReference type="EMBL" id="VTPC01001291">
    <property type="protein sequence ID" value="KAF2902470.1"/>
    <property type="molecule type" value="Genomic_DNA"/>
</dbReference>
<comment type="similarity">
    <text evidence="2 4">Belongs to the AB hydrolase superfamily. Lipase family.</text>
</comment>
<dbReference type="SUPFAM" id="SSF53474">
    <property type="entry name" value="alpha/beta-Hydrolases"/>
    <property type="match status" value="1"/>
</dbReference>
<feature type="domain" description="Lipase" evidence="5">
    <location>
        <begin position="7"/>
        <end position="277"/>
    </location>
</feature>
<accession>A0A8K0DL82</accession>
<organism evidence="6 7">
    <name type="scientific">Ignelater luminosus</name>
    <name type="common">Cucubano</name>
    <name type="synonym">Pyrophorus luminosus</name>
    <dbReference type="NCBI Taxonomy" id="2038154"/>
    <lineage>
        <taxon>Eukaryota</taxon>
        <taxon>Metazoa</taxon>
        <taxon>Ecdysozoa</taxon>
        <taxon>Arthropoda</taxon>
        <taxon>Hexapoda</taxon>
        <taxon>Insecta</taxon>
        <taxon>Pterygota</taxon>
        <taxon>Neoptera</taxon>
        <taxon>Endopterygota</taxon>
        <taxon>Coleoptera</taxon>
        <taxon>Polyphaga</taxon>
        <taxon>Elateriformia</taxon>
        <taxon>Elateroidea</taxon>
        <taxon>Elateridae</taxon>
        <taxon>Agrypninae</taxon>
        <taxon>Pyrophorini</taxon>
        <taxon>Ignelater</taxon>
    </lineage>
</organism>